<dbReference type="GO" id="GO:0070677">
    <property type="term" value="F:rRNA (cytosine-2'-O-)-methyltransferase activity"/>
    <property type="evidence" value="ECO:0007669"/>
    <property type="project" value="UniProtKB-UniRule"/>
</dbReference>
<dbReference type="EC" id="2.1.1.198" evidence="6"/>
<comment type="caution">
    <text evidence="8">The sequence shown here is derived from an EMBL/GenBank/DDBJ whole genome shotgun (WGS) entry which is preliminary data.</text>
</comment>
<evidence type="ECO:0000256" key="5">
    <source>
        <dbReference type="ARBA" id="ARBA00022691"/>
    </source>
</evidence>
<gene>
    <name evidence="6 8" type="primary">rsmI</name>
    <name evidence="8" type="ORF">H8E29_02900</name>
</gene>
<dbReference type="FunFam" id="3.30.950.10:FF:000002">
    <property type="entry name" value="Ribosomal RNA small subunit methyltransferase I"/>
    <property type="match status" value="1"/>
</dbReference>
<evidence type="ECO:0000313" key="9">
    <source>
        <dbReference type="Proteomes" id="UP000614469"/>
    </source>
</evidence>
<evidence type="ECO:0000256" key="3">
    <source>
        <dbReference type="ARBA" id="ARBA00022603"/>
    </source>
</evidence>
<accession>A0A8J6NHG2</accession>
<dbReference type="NCBIfam" id="TIGR00096">
    <property type="entry name" value="16S rRNA (cytidine(1402)-2'-O)-methyltransferase"/>
    <property type="match status" value="1"/>
</dbReference>
<dbReference type="PANTHER" id="PTHR46111">
    <property type="entry name" value="RIBOSOMAL RNA SMALL SUBUNIT METHYLTRANSFERASE I"/>
    <property type="match status" value="1"/>
</dbReference>
<evidence type="ECO:0000256" key="1">
    <source>
        <dbReference type="ARBA" id="ARBA00022490"/>
    </source>
</evidence>
<feature type="domain" description="Tetrapyrrole methylase" evidence="7">
    <location>
        <begin position="3"/>
        <end position="199"/>
    </location>
</feature>
<dbReference type="EMBL" id="JACNJN010000053">
    <property type="protein sequence ID" value="MBC8334189.1"/>
    <property type="molecule type" value="Genomic_DNA"/>
</dbReference>
<dbReference type="InterPro" id="IPR018063">
    <property type="entry name" value="SAM_MeTrfase_RsmI_CS"/>
</dbReference>
<reference evidence="8 9" key="1">
    <citation type="submission" date="2020-08" db="EMBL/GenBank/DDBJ databases">
        <title>Bridging the membrane lipid divide: bacteria of the FCB group superphylum have the potential to synthesize archaeal ether lipids.</title>
        <authorList>
            <person name="Villanueva L."/>
            <person name="Von Meijenfeldt F.A.B."/>
            <person name="Westbye A.B."/>
            <person name="Yadav S."/>
            <person name="Hopmans E.C."/>
            <person name="Dutilh B.E."/>
            <person name="Sinninghe Damste J.S."/>
        </authorList>
    </citation>
    <scope>NUCLEOTIDE SEQUENCE [LARGE SCALE GENOMIC DNA]</scope>
    <source>
        <strain evidence="8">NIOZ-UU36</strain>
    </source>
</reference>
<dbReference type="HAMAP" id="MF_01877">
    <property type="entry name" value="16SrRNA_methyltr_I"/>
    <property type="match status" value="1"/>
</dbReference>
<name>A0A8J6NHG2_9CHLR</name>
<dbReference type="CDD" id="cd11648">
    <property type="entry name" value="RsmI"/>
    <property type="match status" value="1"/>
</dbReference>
<keyword evidence="1 6" id="KW-0963">Cytoplasm</keyword>
<evidence type="ECO:0000313" key="8">
    <source>
        <dbReference type="EMBL" id="MBC8334189.1"/>
    </source>
</evidence>
<evidence type="ECO:0000256" key="4">
    <source>
        <dbReference type="ARBA" id="ARBA00022679"/>
    </source>
</evidence>
<sequence>MGTLYLVATPIGNLEDLSPRAERILGEVQLIAAEDTRVTGKLLAHFKIDTPKTSYFEHNKLRKLDRILEALSTGDVALVSDAGTPGINDPGYELVRAALAAGHKISPIPGPSAPIAALVASGLPTDSFIYLGYLPRKSKERRTKLEEVENHPYTLIFLESPHRVLGALEDIDAVLGNREIAVARELTKLYEEIFRGETASALEHFTVNAPRGEFTLVIAGKNLADAQWSEAKLRIAIEAGLAAGEASSALSKRLAKESGWQKRDVYKLIVARQS</sequence>
<dbReference type="Pfam" id="PF00590">
    <property type="entry name" value="TP_methylase"/>
    <property type="match status" value="1"/>
</dbReference>
<dbReference type="AlphaFoldDB" id="A0A8J6NHG2"/>
<dbReference type="Gene3D" id="3.30.950.10">
    <property type="entry name" value="Methyltransferase, Cobalt-precorrin-4 Transmethylase, Domain 2"/>
    <property type="match status" value="1"/>
</dbReference>
<comment type="catalytic activity">
    <reaction evidence="6">
        <text>cytidine(1402) in 16S rRNA + S-adenosyl-L-methionine = 2'-O-methylcytidine(1402) in 16S rRNA + S-adenosyl-L-homocysteine + H(+)</text>
        <dbReference type="Rhea" id="RHEA:42924"/>
        <dbReference type="Rhea" id="RHEA-COMP:10285"/>
        <dbReference type="Rhea" id="RHEA-COMP:10286"/>
        <dbReference type="ChEBI" id="CHEBI:15378"/>
        <dbReference type="ChEBI" id="CHEBI:57856"/>
        <dbReference type="ChEBI" id="CHEBI:59789"/>
        <dbReference type="ChEBI" id="CHEBI:74495"/>
        <dbReference type="ChEBI" id="CHEBI:82748"/>
        <dbReference type="EC" id="2.1.1.198"/>
    </reaction>
</comment>
<evidence type="ECO:0000259" key="7">
    <source>
        <dbReference type="Pfam" id="PF00590"/>
    </source>
</evidence>
<dbReference type="Gene3D" id="3.40.1010.10">
    <property type="entry name" value="Cobalt-precorrin-4 Transmethylase, Domain 1"/>
    <property type="match status" value="1"/>
</dbReference>
<keyword evidence="2 6" id="KW-0698">rRNA processing</keyword>
<evidence type="ECO:0000256" key="6">
    <source>
        <dbReference type="HAMAP-Rule" id="MF_01877"/>
    </source>
</evidence>
<dbReference type="SUPFAM" id="SSF53790">
    <property type="entry name" value="Tetrapyrrole methylase"/>
    <property type="match status" value="1"/>
</dbReference>
<keyword evidence="3 6" id="KW-0489">Methyltransferase</keyword>
<dbReference type="InterPro" id="IPR008189">
    <property type="entry name" value="rRNA_ssu_MeTfrase_I"/>
</dbReference>
<dbReference type="InterPro" id="IPR000878">
    <property type="entry name" value="4pyrrol_Mease"/>
</dbReference>
<dbReference type="PROSITE" id="PS01296">
    <property type="entry name" value="RSMI"/>
    <property type="match status" value="1"/>
</dbReference>
<organism evidence="8 9">
    <name type="scientific">Candidatus Desulfolinea nitratireducens</name>
    <dbReference type="NCBI Taxonomy" id="2841698"/>
    <lineage>
        <taxon>Bacteria</taxon>
        <taxon>Bacillati</taxon>
        <taxon>Chloroflexota</taxon>
        <taxon>Anaerolineae</taxon>
        <taxon>Anaerolineales</taxon>
        <taxon>Anaerolineales incertae sedis</taxon>
        <taxon>Candidatus Desulfolinea</taxon>
    </lineage>
</organism>
<proteinExistence type="inferred from homology"/>
<comment type="function">
    <text evidence="6">Catalyzes the 2'-O-methylation of the ribose of cytidine 1402 (C1402) in 16S rRNA.</text>
</comment>
<dbReference type="InterPro" id="IPR035996">
    <property type="entry name" value="4pyrrol_Methylase_sf"/>
</dbReference>
<dbReference type="InterPro" id="IPR014777">
    <property type="entry name" value="4pyrrole_Mease_sub1"/>
</dbReference>
<dbReference type="GO" id="GO:0005737">
    <property type="term" value="C:cytoplasm"/>
    <property type="evidence" value="ECO:0007669"/>
    <property type="project" value="UniProtKB-SubCell"/>
</dbReference>
<evidence type="ECO:0000256" key="2">
    <source>
        <dbReference type="ARBA" id="ARBA00022552"/>
    </source>
</evidence>
<comment type="similarity">
    <text evidence="6">Belongs to the methyltransferase superfamily. RsmI family.</text>
</comment>
<keyword evidence="4 6" id="KW-0808">Transferase</keyword>
<dbReference type="PANTHER" id="PTHR46111:SF1">
    <property type="entry name" value="RIBOSOMAL RNA SMALL SUBUNIT METHYLTRANSFERASE I"/>
    <property type="match status" value="1"/>
</dbReference>
<comment type="subcellular location">
    <subcellularLocation>
        <location evidence="6">Cytoplasm</location>
    </subcellularLocation>
</comment>
<keyword evidence="5 6" id="KW-0949">S-adenosyl-L-methionine</keyword>
<dbReference type="PIRSF" id="PIRSF005917">
    <property type="entry name" value="MTase_YraL"/>
    <property type="match status" value="1"/>
</dbReference>
<dbReference type="Proteomes" id="UP000614469">
    <property type="component" value="Unassembled WGS sequence"/>
</dbReference>
<protein>
    <recommendedName>
        <fullName evidence="6">Ribosomal RNA small subunit methyltransferase I</fullName>
        <ecNumber evidence="6">2.1.1.198</ecNumber>
    </recommendedName>
    <alternativeName>
        <fullName evidence="6">16S rRNA 2'-O-ribose C1402 methyltransferase</fullName>
    </alternativeName>
    <alternativeName>
        <fullName evidence="6">rRNA (cytidine-2'-O-)-methyltransferase RsmI</fullName>
    </alternativeName>
</protein>
<dbReference type="InterPro" id="IPR014776">
    <property type="entry name" value="4pyrrole_Mease_sub2"/>
</dbReference>